<gene>
    <name evidence="1" type="ordered locus">ESA_03985</name>
</gene>
<dbReference type="AlphaFoldDB" id="A7MMZ3"/>
<dbReference type="GO" id="GO:0051213">
    <property type="term" value="F:dioxygenase activity"/>
    <property type="evidence" value="ECO:0007669"/>
    <property type="project" value="InterPro"/>
</dbReference>
<name>A7MMZ3_CROS8</name>
<organism evidence="1 2">
    <name type="scientific">Cronobacter sakazakii (strain ATCC BAA-894)</name>
    <name type="common">Enterobacter sakazakii</name>
    <dbReference type="NCBI Taxonomy" id="290339"/>
    <lineage>
        <taxon>Bacteria</taxon>
        <taxon>Pseudomonadati</taxon>
        <taxon>Pseudomonadota</taxon>
        <taxon>Gammaproteobacteria</taxon>
        <taxon>Enterobacterales</taxon>
        <taxon>Enterobacteriaceae</taxon>
        <taxon>Cronobacter</taxon>
    </lineage>
</organism>
<protein>
    <recommendedName>
        <fullName evidence="3">2OG-Fe dioxygenase family protein</fullName>
    </recommendedName>
</protein>
<dbReference type="EMBL" id="CP000783">
    <property type="protein sequence ID" value="ABU79171.1"/>
    <property type="molecule type" value="Genomic_DNA"/>
</dbReference>
<evidence type="ECO:0008006" key="3">
    <source>
        <dbReference type="Google" id="ProtNLM"/>
    </source>
</evidence>
<accession>A7MMZ3</accession>
<reference evidence="1 2" key="1">
    <citation type="journal article" date="2010" name="PLoS ONE">
        <title>Genome sequence of Cronobacter sakazakii BAA-894 and comparative genomic hybridization analysis with other Cronobacter species.</title>
        <authorList>
            <person name="Kucerova E."/>
            <person name="Clifton S.W."/>
            <person name="Xia X.Q."/>
            <person name="Long F."/>
            <person name="Porwollik S."/>
            <person name="Fulton L."/>
            <person name="Fronick C."/>
            <person name="Minx P."/>
            <person name="Kyung K."/>
            <person name="Warren W."/>
            <person name="Fulton R."/>
            <person name="Feng D."/>
            <person name="Wollam A."/>
            <person name="Shah N."/>
            <person name="Bhonagiri V."/>
            <person name="Nash W.E."/>
            <person name="Hallsworth-Pepin K."/>
            <person name="Wilson R.K."/>
            <person name="McClelland M."/>
            <person name="Forsythe S.J."/>
        </authorList>
    </citation>
    <scope>NUCLEOTIDE SEQUENCE [LARGE SCALE GENOMIC DNA]</scope>
    <source>
        <strain evidence="1 2">ATCC BAA-894</strain>
    </source>
</reference>
<sequence>MNIEYMLQLNKNIGDDLRKNKAVNVLGLDFSLTGGFSDFVKFTQSWETMGIDKFYGQADRGTRYRRYSDFDYNPVTKTLTPLGHRAYEQSVEHNKYVGGIERHFDDITTEVLHSPVLRALVELDFNVYKEVLPPELHNEVWQCQIHQIRIEIKPGCELEITPEGIHCDGYPFSGVHFWGRHNVEGAMSQVFKKDGTLVDSGTYRNILDTTFFLDREMLHYVTSAFNPTEDAMGFRQIIAVSFSRPGTEYDIIK</sequence>
<dbReference type="Gene3D" id="2.60.120.620">
    <property type="entry name" value="q2cbj1_9rhob like domain"/>
    <property type="match status" value="1"/>
</dbReference>
<dbReference type="Proteomes" id="UP000000260">
    <property type="component" value="Chromosome"/>
</dbReference>
<keyword evidence="2" id="KW-1185">Reference proteome</keyword>
<dbReference type="HOGENOM" id="CLU_078728_0_0_6"/>
<evidence type="ECO:0000313" key="1">
    <source>
        <dbReference type="EMBL" id="ABU79171.1"/>
    </source>
</evidence>
<proteinExistence type="predicted"/>
<dbReference type="Pfam" id="PF10014">
    <property type="entry name" value="2OG-Fe_Oxy_2"/>
    <property type="match status" value="1"/>
</dbReference>
<dbReference type="KEGG" id="esa:ESA_03985"/>
<dbReference type="InterPro" id="IPR018724">
    <property type="entry name" value="2OG-Fe_dioxygenase"/>
</dbReference>
<evidence type="ECO:0000313" key="2">
    <source>
        <dbReference type="Proteomes" id="UP000000260"/>
    </source>
</evidence>